<dbReference type="OrthoDB" id="6638171at2"/>
<proteinExistence type="predicted"/>
<dbReference type="AlphaFoldDB" id="A0A1V4SLL3"/>
<comment type="caution">
    <text evidence="1">The sequence shown here is derived from an EMBL/GenBank/DDBJ whole genome shotgun (WGS) entry which is preliminary data.</text>
</comment>
<gene>
    <name evidence="1" type="ORF">CLHUN_13120</name>
</gene>
<dbReference type="STRING" id="48256.CLHUN_13120"/>
<dbReference type="RefSeq" id="WP_080063766.1">
    <property type="nucleotide sequence ID" value="NZ_MZGX01000007.1"/>
</dbReference>
<keyword evidence="2" id="KW-1185">Reference proteome</keyword>
<organism evidence="1 2">
    <name type="scientific">Ruminiclostridium hungatei</name>
    <name type="common">Clostridium hungatei</name>
    <dbReference type="NCBI Taxonomy" id="48256"/>
    <lineage>
        <taxon>Bacteria</taxon>
        <taxon>Bacillati</taxon>
        <taxon>Bacillota</taxon>
        <taxon>Clostridia</taxon>
        <taxon>Eubacteriales</taxon>
        <taxon>Oscillospiraceae</taxon>
        <taxon>Ruminiclostridium</taxon>
    </lineage>
</organism>
<sequence>MAKHEFGIFETEPEQDKRYDEYCPEKYGCIAIHDDYIEPLLRELSVLETYIHTLSRPGSGLVYYGITLIPPSSLPEFKKIIDLTGRTGLQSLSKKIEEAMQRHKFMIHYRI</sequence>
<name>A0A1V4SLL3_RUMHU</name>
<dbReference type="EMBL" id="MZGX01000007">
    <property type="protein sequence ID" value="OPX44758.1"/>
    <property type="molecule type" value="Genomic_DNA"/>
</dbReference>
<accession>A0A1V4SLL3</accession>
<evidence type="ECO:0000313" key="1">
    <source>
        <dbReference type="EMBL" id="OPX44758.1"/>
    </source>
</evidence>
<protein>
    <submittedName>
        <fullName evidence="1">Uncharacterized protein</fullName>
    </submittedName>
</protein>
<dbReference type="Proteomes" id="UP000191554">
    <property type="component" value="Unassembled WGS sequence"/>
</dbReference>
<reference evidence="1 2" key="1">
    <citation type="submission" date="2017-03" db="EMBL/GenBank/DDBJ databases">
        <title>Genome sequence of Clostridium hungatei DSM 14427.</title>
        <authorList>
            <person name="Poehlein A."/>
            <person name="Daniel R."/>
        </authorList>
    </citation>
    <scope>NUCLEOTIDE SEQUENCE [LARGE SCALE GENOMIC DNA]</scope>
    <source>
        <strain evidence="1 2">DSM 14427</strain>
    </source>
</reference>
<evidence type="ECO:0000313" key="2">
    <source>
        <dbReference type="Proteomes" id="UP000191554"/>
    </source>
</evidence>